<dbReference type="Pfam" id="PF06965">
    <property type="entry name" value="Na_H_antiport_1"/>
    <property type="match status" value="1"/>
</dbReference>
<organism evidence="7 8">
    <name type="scientific">Pontibacter amylolyticus</name>
    <dbReference type="NCBI Taxonomy" id="1424080"/>
    <lineage>
        <taxon>Bacteria</taxon>
        <taxon>Pseudomonadati</taxon>
        <taxon>Bacteroidota</taxon>
        <taxon>Cytophagia</taxon>
        <taxon>Cytophagales</taxon>
        <taxon>Hymenobacteraceae</taxon>
        <taxon>Pontibacter</taxon>
    </lineage>
</organism>
<dbReference type="InterPro" id="IPR004670">
    <property type="entry name" value="NhaA"/>
</dbReference>
<comment type="catalytic activity">
    <reaction evidence="6">
        <text>Na(+)(in) + 2 H(+)(out) = Na(+)(out) + 2 H(+)(in)</text>
        <dbReference type="Rhea" id="RHEA:29251"/>
        <dbReference type="ChEBI" id="CHEBI:15378"/>
        <dbReference type="ChEBI" id="CHEBI:29101"/>
    </reaction>
</comment>
<dbReference type="InterPro" id="IPR023171">
    <property type="entry name" value="Na/H_antiporter_dom_sf"/>
</dbReference>
<dbReference type="RefSeq" id="WP_229733725.1">
    <property type="nucleotide sequence ID" value="NZ_BMFP01000001.1"/>
</dbReference>
<keyword evidence="8" id="KW-1185">Reference proteome</keyword>
<feature type="transmembrane region" description="Helical" evidence="6">
    <location>
        <begin position="21"/>
        <end position="40"/>
    </location>
</feature>
<feature type="transmembrane region" description="Helical" evidence="6">
    <location>
        <begin position="105"/>
        <end position="125"/>
    </location>
</feature>
<keyword evidence="6" id="KW-0050">Antiport</keyword>
<name>A0ABQ1VUH6_9BACT</name>
<sequence>MAAKPTLTNRIVYSFELFEQVLARGGTLTIVVALLALSWLNSPWAASWLYLWENPLTITFGKFSIAKPIGFWVQQVLLALFYLALGLELKRVLRVGELKERPDMLFAIAAALGGMLIPAALYLYLAPAAAQAGWSVVATAEAAAVLALLALASNSLSLSLRVFLSSTAIMQGIASLLLSVILYTSIQNLLALSVATGVFGLLVVLRALRNRSMWLYLLLGLVMLVSFLLAGVQGAVAGVLLALVIPIHSRVLEEDFVTTTDTIMGQLHALRMMKRPEPGEEIEEDFQAAAHTLRVNCTESLSPLRRLQRKLLPWAAYLSLPLFALAYVPFAYNSFAWRDLLGPVPMGIFVSLVLGKPLGMLLFAWLASLTGIVRIPASVHWGQLTGGTLLMGAGFMLSLFQGQQVFSATEQLTLVKISIYAASAVAGLLGLLVLAVAGKTKDLPHTQV</sequence>
<dbReference type="PANTHER" id="PTHR30341:SF0">
    <property type="entry name" value="NA(+)_H(+) ANTIPORTER NHAA"/>
    <property type="match status" value="1"/>
</dbReference>
<evidence type="ECO:0000256" key="3">
    <source>
        <dbReference type="ARBA" id="ARBA00022692"/>
    </source>
</evidence>
<evidence type="ECO:0000313" key="7">
    <source>
        <dbReference type="EMBL" id="GGF99789.1"/>
    </source>
</evidence>
<proteinExistence type="inferred from homology"/>
<feature type="transmembrane region" description="Helical" evidence="6">
    <location>
        <begin position="412"/>
        <end position="437"/>
    </location>
</feature>
<keyword evidence="5 6" id="KW-0472">Membrane</keyword>
<keyword evidence="6" id="KW-0406">Ion transport</keyword>
<comment type="subcellular location">
    <subcellularLocation>
        <location evidence="1">Cell inner membrane</location>
        <topology evidence="1">Multi-pass membrane protein</topology>
    </subcellularLocation>
    <subcellularLocation>
        <location evidence="6">Cell membrane</location>
        <topology evidence="6">Multi-pass membrane protein</topology>
    </subcellularLocation>
</comment>
<comment type="similarity">
    <text evidence="6">Belongs to the NhaA Na(+)/H(+) (TC 2.A.33) antiporter family.</text>
</comment>
<accession>A0ABQ1VUH6</accession>
<evidence type="ECO:0000256" key="1">
    <source>
        <dbReference type="ARBA" id="ARBA00004429"/>
    </source>
</evidence>
<keyword evidence="4 6" id="KW-1133">Transmembrane helix</keyword>
<keyword evidence="6" id="KW-0813">Transport</keyword>
<feature type="transmembrane region" description="Helical" evidence="6">
    <location>
        <begin position="163"/>
        <end position="183"/>
    </location>
</feature>
<evidence type="ECO:0000313" key="8">
    <source>
        <dbReference type="Proteomes" id="UP000634043"/>
    </source>
</evidence>
<evidence type="ECO:0000256" key="4">
    <source>
        <dbReference type="ARBA" id="ARBA00022989"/>
    </source>
</evidence>
<dbReference type="HAMAP" id="MF_01844">
    <property type="entry name" value="NhaA"/>
    <property type="match status" value="1"/>
</dbReference>
<feature type="transmembrane region" description="Helical" evidence="6">
    <location>
        <begin position="379"/>
        <end position="400"/>
    </location>
</feature>
<gene>
    <name evidence="6 7" type="primary">nhaA</name>
    <name evidence="7" type="ORF">GCM10011323_01140</name>
</gene>
<feature type="transmembrane region" description="Helical" evidence="6">
    <location>
        <begin position="311"/>
        <end position="332"/>
    </location>
</feature>
<evidence type="ECO:0000256" key="6">
    <source>
        <dbReference type="HAMAP-Rule" id="MF_01844"/>
    </source>
</evidence>
<evidence type="ECO:0000256" key="5">
    <source>
        <dbReference type="ARBA" id="ARBA00023136"/>
    </source>
</evidence>
<feature type="transmembrane region" description="Helical" evidence="6">
    <location>
        <begin position="215"/>
        <end position="245"/>
    </location>
</feature>
<feature type="transmembrane region" description="Helical" evidence="6">
    <location>
        <begin position="131"/>
        <end position="151"/>
    </location>
</feature>
<comment type="caution">
    <text evidence="7">The sequence shown here is derived from an EMBL/GenBank/DDBJ whole genome shotgun (WGS) entry which is preliminary data.</text>
</comment>
<dbReference type="EMBL" id="BMFP01000001">
    <property type="protein sequence ID" value="GGF99789.1"/>
    <property type="molecule type" value="Genomic_DNA"/>
</dbReference>
<feature type="transmembrane region" description="Helical" evidence="6">
    <location>
        <begin position="344"/>
        <end position="367"/>
    </location>
</feature>
<keyword evidence="3 6" id="KW-0812">Transmembrane</keyword>
<dbReference type="Gene3D" id="1.20.1530.10">
    <property type="entry name" value="Na+/H+ antiporter like domain"/>
    <property type="match status" value="1"/>
</dbReference>
<dbReference type="Proteomes" id="UP000634043">
    <property type="component" value="Unassembled WGS sequence"/>
</dbReference>
<evidence type="ECO:0000256" key="2">
    <source>
        <dbReference type="ARBA" id="ARBA00022475"/>
    </source>
</evidence>
<protein>
    <recommendedName>
        <fullName evidence="6">Na(+)/H(+) antiporter NhaA</fullName>
    </recommendedName>
    <alternativeName>
        <fullName evidence="6">Sodium/proton antiporter NhaA</fullName>
    </alternativeName>
</protein>
<comment type="function">
    <text evidence="6">Na(+)/H(+) antiporter that extrudes sodium in exchange for external protons.</text>
</comment>
<keyword evidence="6" id="KW-0915">Sodium</keyword>
<keyword evidence="2 6" id="KW-1003">Cell membrane</keyword>
<reference evidence="8" key="1">
    <citation type="journal article" date="2019" name="Int. J. Syst. Evol. Microbiol.">
        <title>The Global Catalogue of Microorganisms (GCM) 10K type strain sequencing project: providing services to taxonomists for standard genome sequencing and annotation.</title>
        <authorList>
            <consortium name="The Broad Institute Genomics Platform"/>
            <consortium name="The Broad Institute Genome Sequencing Center for Infectious Disease"/>
            <person name="Wu L."/>
            <person name="Ma J."/>
        </authorList>
    </citation>
    <scope>NUCLEOTIDE SEQUENCE [LARGE SCALE GENOMIC DNA]</scope>
    <source>
        <strain evidence="8">CGMCC 1.12749</strain>
    </source>
</reference>
<feature type="transmembrane region" description="Helical" evidence="6">
    <location>
        <begin position="189"/>
        <end position="208"/>
    </location>
</feature>
<dbReference type="PANTHER" id="PTHR30341">
    <property type="entry name" value="SODIUM ION/PROTON ANTIPORTER NHAA-RELATED"/>
    <property type="match status" value="1"/>
</dbReference>
<feature type="transmembrane region" description="Helical" evidence="6">
    <location>
        <begin position="60"/>
        <end position="85"/>
    </location>
</feature>
<keyword evidence="6" id="KW-0739">Sodium transport</keyword>